<sequence>MNLIKKNSFSTIASYFAIILVICFFYYVCYSYSFNFFFQDDYHLLSFVNTTHNPQLSFGDKLKALWSLHNEHRIVFPRLFVFIGDYFQGHIDWKVLNTIATLYYLGIFIIFGKFLQQMKLAIWYLVPVAFYIFQPACTENYLWTISTLQQVGNIFWAMLLFYSIAFFKRKYFWISILLVIILTFTHGNGLFSFPVVALILIFQKRFKALVIWLSLMIFMAVIYFWGYQNGQNSNLAGSLSNPLRLILCFGAFWGSFISVASHSLATFYWAIALGFFVFIPLSFFNIKTIYTNTIYLFRKDHKNLSNNHLNNENLFLLALFLFFSITALLVALSRSWSGLESSFANRYLHNSYIIFVLFYCGLLCYLPKFSVLIGNIFLVTGLSFNLFAWYQNFDKIIFQKHLNQSEAYNYQHNKTTIENVSSFNQNISVVLARSFQNGVSVFPENYLNQPISVINPENAKVENTYKVEISKDSSILLDAKKTIYLPRVLLKNTQLAYQGQAFVLFKSPKNTYIYPVYHQKSGRRKFLQLESYFTAGFYTSVLLDSFEKNTYQIGIVQKINNRIVCHFTKQSIVIQ</sequence>
<keyword evidence="1" id="KW-0812">Transmembrane</keyword>
<gene>
    <name evidence="2" type="ORF">HNP25_004066</name>
</gene>
<feature type="transmembrane region" description="Helical" evidence="1">
    <location>
        <begin position="239"/>
        <end position="261"/>
    </location>
</feature>
<keyword evidence="1" id="KW-0472">Membrane</keyword>
<keyword evidence="3" id="KW-1185">Reference proteome</keyword>
<feature type="transmembrane region" description="Helical" evidence="1">
    <location>
        <begin position="148"/>
        <end position="167"/>
    </location>
</feature>
<organism evidence="2 3">
    <name type="scientific">Arcicella rosea</name>
    <dbReference type="NCBI Taxonomy" id="502909"/>
    <lineage>
        <taxon>Bacteria</taxon>
        <taxon>Pseudomonadati</taxon>
        <taxon>Bacteroidota</taxon>
        <taxon>Cytophagia</taxon>
        <taxon>Cytophagales</taxon>
        <taxon>Flectobacillaceae</taxon>
        <taxon>Arcicella</taxon>
    </lineage>
</organism>
<dbReference type="AlphaFoldDB" id="A0A841ENS5"/>
<comment type="caution">
    <text evidence="2">The sequence shown here is derived from an EMBL/GenBank/DDBJ whole genome shotgun (WGS) entry which is preliminary data.</text>
</comment>
<feature type="transmembrane region" description="Helical" evidence="1">
    <location>
        <begin position="314"/>
        <end position="335"/>
    </location>
</feature>
<feature type="transmembrane region" description="Helical" evidence="1">
    <location>
        <begin position="95"/>
        <end position="115"/>
    </location>
</feature>
<dbReference type="Proteomes" id="UP000524404">
    <property type="component" value="Unassembled WGS sequence"/>
</dbReference>
<dbReference type="EMBL" id="JACHKT010000043">
    <property type="protein sequence ID" value="MBB6005392.1"/>
    <property type="molecule type" value="Genomic_DNA"/>
</dbReference>
<feature type="transmembrane region" description="Helical" evidence="1">
    <location>
        <begin position="347"/>
        <end position="365"/>
    </location>
</feature>
<feature type="transmembrane region" description="Helical" evidence="1">
    <location>
        <begin position="12"/>
        <end position="33"/>
    </location>
</feature>
<dbReference type="RefSeq" id="WP_184137168.1">
    <property type="nucleotide sequence ID" value="NZ_JACHKT010000043.1"/>
</dbReference>
<protein>
    <submittedName>
        <fullName evidence="2">Uncharacterized protein</fullName>
    </submittedName>
</protein>
<evidence type="ECO:0000313" key="2">
    <source>
        <dbReference type="EMBL" id="MBB6005392.1"/>
    </source>
</evidence>
<keyword evidence="1" id="KW-1133">Transmembrane helix</keyword>
<name>A0A841ENS5_9BACT</name>
<reference evidence="2 3" key="1">
    <citation type="submission" date="2020-08" db="EMBL/GenBank/DDBJ databases">
        <title>Functional genomics of gut bacteria from endangered species of beetles.</title>
        <authorList>
            <person name="Carlos-Shanley C."/>
        </authorList>
    </citation>
    <scope>NUCLEOTIDE SEQUENCE [LARGE SCALE GENOMIC DNA]</scope>
    <source>
        <strain evidence="2 3">S00070</strain>
    </source>
</reference>
<accession>A0A841ENS5</accession>
<feature type="transmembrane region" description="Helical" evidence="1">
    <location>
        <begin position="122"/>
        <end position="142"/>
    </location>
</feature>
<feature type="transmembrane region" description="Helical" evidence="1">
    <location>
        <begin position="174"/>
        <end position="202"/>
    </location>
</feature>
<feature type="transmembrane region" description="Helical" evidence="1">
    <location>
        <begin position="372"/>
        <end position="390"/>
    </location>
</feature>
<evidence type="ECO:0000313" key="3">
    <source>
        <dbReference type="Proteomes" id="UP000524404"/>
    </source>
</evidence>
<evidence type="ECO:0000256" key="1">
    <source>
        <dbReference type="SAM" id="Phobius"/>
    </source>
</evidence>
<feature type="transmembrane region" description="Helical" evidence="1">
    <location>
        <begin position="267"/>
        <end position="293"/>
    </location>
</feature>
<proteinExistence type="predicted"/>
<feature type="transmembrane region" description="Helical" evidence="1">
    <location>
        <begin position="208"/>
        <end position="227"/>
    </location>
</feature>